<dbReference type="Proteomes" id="UP001229421">
    <property type="component" value="Unassembled WGS sequence"/>
</dbReference>
<dbReference type="AlphaFoldDB" id="A0AAD8KTH9"/>
<proteinExistence type="predicted"/>
<gene>
    <name evidence="2" type="ORF">QVD17_17682</name>
</gene>
<accession>A0AAD8KTH9</accession>
<sequence length="72" mass="7940">MVKIGDDHQVWSYITKRKGNKEMKSSLGIEVGGVIDENNRVEGSLSEGEIDPSETQPNVVDPAVETNPHFET</sequence>
<keyword evidence="3" id="KW-1185">Reference proteome</keyword>
<organism evidence="2 3">
    <name type="scientific">Tagetes erecta</name>
    <name type="common">African marigold</name>
    <dbReference type="NCBI Taxonomy" id="13708"/>
    <lineage>
        <taxon>Eukaryota</taxon>
        <taxon>Viridiplantae</taxon>
        <taxon>Streptophyta</taxon>
        <taxon>Embryophyta</taxon>
        <taxon>Tracheophyta</taxon>
        <taxon>Spermatophyta</taxon>
        <taxon>Magnoliopsida</taxon>
        <taxon>eudicotyledons</taxon>
        <taxon>Gunneridae</taxon>
        <taxon>Pentapetalae</taxon>
        <taxon>asterids</taxon>
        <taxon>campanulids</taxon>
        <taxon>Asterales</taxon>
        <taxon>Asteraceae</taxon>
        <taxon>Asteroideae</taxon>
        <taxon>Heliantheae alliance</taxon>
        <taxon>Tageteae</taxon>
        <taxon>Tagetes</taxon>
    </lineage>
</organism>
<reference evidence="2" key="1">
    <citation type="journal article" date="2023" name="bioRxiv">
        <title>Improved chromosome-level genome assembly for marigold (Tagetes erecta).</title>
        <authorList>
            <person name="Jiang F."/>
            <person name="Yuan L."/>
            <person name="Wang S."/>
            <person name="Wang H."/>
            <person name="Xu D."/>
            <person name="Wang A."/>
            <person name="Fan W."/>
        </authorList>
    </citation>
    <scope>NUCLEOTIDE SEQUENCE</scope>
    <source>
        <strain evidence="2">WSJ</strain>
        <tissue evidence="2">Leaf</tissue>
    </source>
</reference>
<protein>
    <submittedName>
        <fullName evidence="2">Uncharacterized protein</fullName>
    </submittedName>
</protein>
<comment type="caution">
    <text evidence="2">The sequence shown here is derived from an EMBL/GenBank/DDBJ whole genome shotgun (WGS) entry which is preliminary data.</text>
</comment>
<evidence type="ECO:0000256" key="1">
    <source>
        <dbReference type="SAM" id="MobiDB-lite"/>
    </source>
</evidence>
<feature type="region of interest" description="Disordered" evidence="1">
    <location>
        <begin position="38"/>
        <end position="72"/>
    </location>
</feature>
<evidence type="ECO:0000313" key="2">
    <source>
        <dbReference type="EMBL" id="KAK1428842.1"/>
    </source>
</evidence>
<name>A0AAD8KTH9_TARER</name>
<evidence type="ECO:0000313" key="3">
    <source>
        <dbReference type="Proteomes" id="UP001229421"/>
    </source>
</evidence>
<dbReference type="EMBL" id="JAUHHV010000004">
    <property type="protein sequence ID" value="KAK1428842.1"/>
    <property type="molecule type" value="Genomic_DNA"/>
</dbReference>